<dbReference type="AlphaFoldDB" id="A0A0V8RR57"/>
<dbReference type="GO" id="GO:0005524">
    <property type="term" value="F:ATP binding"/>
    <property type="evidence" value="ECO:0007669"/>
    <property type="project" value="UniProtKB-UniRule"/>
</dbReference>
<organism evidence="3 4">
    <name type="scientific">Schaalia odontolytica</name>
    <dbReference type="NCBI Taxonomy" id="1660"/>
    <lineage>
        <taxon>Bacteria</taxon>
        <taxon>Bacillati</taxon>
        <taxon>Actinomycetota</taxon>
        <taxon>Actinomycetes</taxon>
        <taxon>Actinomycetales</taxon>
        <taxon>Actinomycetaceae</taxon>
        <taxon>Schaalia</taxon>
    </lineage>
</organism>
<dbReference type="OrthoDB" id="5420347at2"/>
<evidence type="ECO:0000313" key="4">
    <source>
        <dbReference type="Proteomes" id="UP000054686"/>
    </source>
</evidence>
<reference evidence="3 4" key="1">
    <citation type="submission" date="2015-10" db="EMBL/GenBank/DDBJ databases">
        <title>Draft Genome of Actinomyces odontolyticus subsp. actinosynbacter strain XH001.</title>
        <authorList>
            <person name="Mclean J.S."/>
            <person name="He X."/>
        </authorList>
    </citation>
    <scope>NUCLEOTIDE SEQUENCE [LARGE SCALE GENOMIC DNA]</scope>
    <source>
        <strain evidence="3 4">XH001</strain>
    </source>
</reference>
<dbReference type="GO" id="GO:0016874">
    <property type="term" value="F:ligase activity"/>
    <property type="evidence" value="ECO:0007669"/>
    <property type="project" value="UniProtKB-KW"/>
</dbReference>
<comment type="caution">
    <text evidence="3">The sequence shown here is derived from an EMBL/GenBank/DDBJ whole genome shotgun (WGS) entry which is preliminary data.</text>
</comment>
<keyword evidence="1" id="KW-0547">Nucleotide-binding</keyword>
<dbReference type="Pfam" id="PF02786">
    <property type="entry name" value="CPSase_L_D2"/>
    <property type="match status" value="1"/>
</dbReference>
<protein>
    <submittedName>
        <fullName evidence="3">Carboxylate--amine ligase</fullName>
    </submittedName>
</protein>
<evidence type="ECO:0000259" key="2">
    <source>
        <dbReference type="PROSITE" id="PS50975"/>
    </source>
</evidence>
<dbReference type="Proteomes" id="UP000054686">
    <property type="component" value="Unassembled WGS sequence"/>
</dbReference>
<gene>
    <name evidence="3" type="ORF">APY09_08380</name>
</gene>
<keyword evidence="1" id="KW-0067">ATP-binding</keyword>
<dbReference type="InterPro" id="IPR005479">
    <property type="entry name" value="CPAse_ATP-bd"/>
</dbReference>
<evidence type="ECO:0000256" key="1">
    <source>
        <dbReference type="PROSITE-ProRule" id="PRU00409"/>
    </source>
</evidence>
<keyword evidence="3" id="KW-0436">Ligase</keyword>
<sequence length="425" mass="48016">MTIDYLTQTRPLMPREDILPVIIGGDFGVYGIGRCFNEAFGCRCICVGSQPTESITRSHFFDVRHVSAHASDAQLLDVLMTIAGEHSDKKLILMANHDIFSAFVARNMETLSRHYALPFPTEEVMDRLTDKAEFARACERAGIATPGTVEVDFSGAEDEAWAAPEIPFSFPVVAKSAKGEPYDVLEFEGKRKIWFIDTAEELTQLWGTLKAAGFRDTFLVQELIPGDNTAMRSITAYVDSRGEVTLIGSARVLLEDHAPTMIGNPVAMITEDFPTLWRDACALLTENGYRGFANFDVKIDPRDGRALFFEVNPRIGRNNWYMAAAGANPMIPMVEDLIDGKACEQTQATDEILYTLVPDSLLLHYITDEDLRARVKRIIREGRRFDLLLNPTEKDLRRNLTVWLQKQNHRRKFARYYPEPTETSY</sequence>
<dbReference type="Gene3D" id="3.30.470.20">
    <property type="entry name" value="ATP-grasp fold, B domain"/>
    <property type="match status" value="1"/>
</dbReference>
<name>A0A0V8RR57_9ACTO</name>
<dbReference type="RefSeq" id="WP_060567383.1">
    <property type="nucleotide sequence ID" value="NZ_CP040006.1"/>
</dbReference>
<dbReference type="PROSITE" id="PS50975">
    <property type="entry name" value="ATP_GRASP"/>
    <property type="match status" value="1"/>
</dbReference>
<dbReference type="SUPFAM" id="SSF56059">
    <property type="entry name" value="Glutathione synthetase ATP-binding domain-like"/>
    <property type="match status" value="1"/>
</dbReference>
<dbReference type="EMBL" id="LLVT01000003">
    <property type="protein sequence ID" value="KSW10513.1"/>
    <property type="molecule type" value="Genomic_DNA"/>
</dbReference>
<evidence type="ECO:0000313" key="3">
    <source>
        <dbReference type="EMBL" id="KSW10513.1"/>
    </source>
</evidence>
<proteinExistence type="predicted"/>
<feature type="domain" description="ATP-grasp" evidence="2">
    <location>
        <begin position="135"/>
        <end position="338"/>
    </location>
</feature>
<dbReference type="GO" id="GO:0046872">
    <property type="term" value="F:metal ion binding"/>
    <property type="evidence" value="ECO:0007669"/>
    <property type="project" value="InterPro"/>
</dbReference>
<dbReference type="InterPro" id="IPR011761">
    <property type="entry name" value="ATP-grasp"/>
</dbReference>
<accession>A0A0V8RR57</accession>